<keyword evidence="13" id="KW-1185">Reference proteome</keyword>
<dbReference type="SUPFAM" id="SSF52540">
    <property type="entry name" value="P-loop containing nucleoside triphosphate hydrolases"/>
    <property type="match status" value="1"/>
</dbReference>
<evidence type="ECO:0000256" key="2">
    <source>
        <dbReference type="ARBA" id="ARBA00022840"/>
    </source>
</evidence>
<dbReference type="InterPro" id="IPR011006">
    <property type="entry name" value="CheY-like_superfamily"/>
</dbReference>
<keyword evidence="8" id="KW-0597">Phosphoprotein</keyword>
<accession>A0ABU9YDJ8</accession>
<evidence type="ECO:0000259" key="11">
    <source>
        <dbReference type="PROSITE" id="PS50110"/>
    </source>
</evidence>
<dbReference type="PRINTS" id="PR01590">
    <property type="entry name" value="HTHFIS"/>
</dbReference>
<dbReference type="Pfam" id="PF25601">
    <property type="entry name" value="AAA_lid_14"/>
    <property type="match status" value="1"/>
</dbReference>
<feature type="region of interest" description="Disordered" evidence="9">
    <location>
        <begin position="425"/>
        <end position="465"/>
    </location>
</feature>
<evidence type="ECO:0000259" key="10">
    <source>
        <dbReference type="PROSITE" id="PS50045"/>
    </source>
</evidence>
<dbReference type="EMBL" id="JBBKTW010000001">
    <property type="protein sequence ID" value="MEN2986858.1"/>
    <property type="molecule type" value="Genomic_DNA"/>
</dbReference>
<dbReference type="RefSeq" id="WP_345930951.1">
    <property type="nucleotide sequence ID" value="NZ_JBBKTV010000001.1"/>
</dbReference>
<comment type="caution">
    <text evidence="12">The sequence shown here is derived from an EMBL/GenBank/DDBJ whole genome shotgun (WGS) entry which is preliminary data.</text>
</comment>
<dbReference type="InterPro" id="IPR027417">
    <property type="entry name" value="P-loop_NTPase"/>
</dbReference>
<evidence type="ECO:0000256" key="3">
    <source>
        <dbReference type="ARBA" id="ARBA00023012"/>
    </source>
</evidence>
<evidence type="ECO:0000313" key="13">
    <source>
        <dbReference type="Proteomes" id="UP001413721"/>
    </source>
</evidence>
<evidence type="ECO:0000256" key="8">
    <source>
        <dbReference type="PROSITE-ProRule" id="PRU00169"/>
    </source>
</evidence>
<dbReference type="InterPro" id="IPR025662">
    <property type="entry name" value="Sigma_54_int_dom_ATP-bd_1"/>
</dbReference>
<name>A0ABU9YDJ8_9PROT</name>
<evidence type="ECO:0000256" key="5">
    <source>
        <dbReference type="ARBA" id="ARBA00023125"/>
    </source>
</evidence>
<keyword evidence="4" id="KW-0805">Transcription regulation</keyword>
<dbReference type="Gene3D" id="1.10.10.60">
    <property type="entry name" value="Homeodomain-like"/>
    <property type="match status" value="1"/>
</dbReference>
<dbReference type="PANTHER" id="PTHR32071:SF21">
    <property type="entry name" value="TRANSCRIPTIONAL REGULATORY PROTEIN FLGR"/>
    <property type="match status" value="1"/>
</dbReference>
<keyword evidence="2" id="KW-0067">ATP-binding</keyword>
<dbReference type="PROSITE" id="PS50110">
    <property type="entry name" value="RESPONSE_REGULATORY"/>
    <property type="match status" value="1"/>
</dbReference>
<keyword evidence="7" id="KW-0804">Transcription</keyword>
<evidence type="ECO:0000313" key="12">
    <source>
        <dbReference type="EMBL" id="MEN2986858.1"/>
    </source>
</evidence>
<dbReference type="CDD" id="cd00009">
    <property type="entry name" value="AAA"/>
    <property type="match status" value="1"/>
</dbReference>
<dbReference type="Gene3D" id="3.40.50.2300">
    <property type="match status" value="1"/>
</dbReference>
<reference evidence="12 13" key="1">
    <citation type="submission" date="2024-03" db="EMBL/GenBank/DDBJ databases">
        <title>High-quality draft genome sequencing of Tistrella sp. BH-R2-4.</title>
        <authorList>
            <person name="Dong C."/>
        </authorList>
    </citation>
    <scope>NUCLEOTIDE SEQUENCE [LARGE SCALE GENOMIC DNA]</scope>
    <source>
        <strain evidence="12 13">BH-R2-4</strain>
    </source>
</reference>
<dbReference type="PROSITE" id="PS00675">
    <property type="entry name" value="SIGMA54_INTERACT_1"/>
    <property type="match status" value="1"/>
</dbReference>
<dbReference type="InterPro" id="IPR002197">
    <property type="entry name" value="HTH_Fis"/>
</dbReference>
<feature type="domain" description="Sigma-54 factor interaction" evidence="10">
    <location>
        <begin position="120"/>
        <end position="349"/>
    </location>
</feature>
<gene>
    <name evidence="12" type="ORF">WG926_00980</name>
</gene>
<keyword evidence="1" id="KW-0547">Nucleotide-binding</keyword>
<dbReference type="SMART" id="SM00382">
    <property type="entry name" value="AAA"/>
    <property type="match status" value="1"/>
</dbReference>
<feature type="domain" description="Response regulatory" evidence="11">
    <location>
        <begin position="2"/>
        <end position="114"/>
    </location>
</feature>
<dbReference type="PROSITE" id="PS00688">
    <property type="entry name" value="SIGMA54_INTERACT_3"/>
    <property type="match status" value="1"/>
</dbReference>
<sequence length="539" mass="56928">MRLLIIGSLGGQIGAATRIAVSRGAKVSQVPDVDAAMDHLRAGHGAELVMVDVGLDIGRLVRNLEQERIHVSVVACGVGADAQAAVRAIKAGAKEYIPLPPDPELIAAVLEAVAAEDHALIVRDTAMERVVSLAEQIAPADATVLITGESGTGKEVMARFLHRKSRRADQRFVSVNCAAIPENLLESELFGHEKGAFTGAVARRVGKFEEADGGTLLLDEISEMDPRLQAKLLRVIQEREVDRVGGTRPVKVDIRLIATSNRNLEDEVRRGGFREDLYFRLNVVNLRLPALRERPGDIAALADHFVQRYAAANALPDRPLSPDARGLLLAYDWPGNVRELENTMHRAVLLARGPEIGVDAVMLADGSSLAVAAAGRRSEAAARMAPASQHQPQAPMQNAYGNGYASTGPYGGGYGSYGNSGGGYGLSSQPPAAPAPAPVSPQSFGPQSFGHGGGHAVAPGSDDDGATRALVGRTVADVERDLIINTIQHCLGNRTHAANILGISIRTLRNKLKLYAEEGVAVPPPAGGDVERSGAFGDR</sequence>
<dbReference type="Proteomes" id="UP001413721">
    <property type="component" value="Unassembled WGS sequence"/>
</dbReference>
<dbReference type="PANTHER" id="PTHR32071">
    <property type="entry name" value="TRANSCRIPTIONAL REGULATORY PROTEIN"/>
    <property type="match status" value="1"/>
</dbReference>
<dbReference type="InterPro" id="IPR001789">
    <property type="entry name" value="Sig_transdc_resp-reg_receiver"/>
</dbReference>
<dbReference type="Gene3D" id="1.10.8.60">
    <property type="match status" value="1"/>
</dbReference>
<dbReference type="PROSITE" id="PS00676">
    <property type="entry name" value="SIGMA54_INTERACT_2"/>
    <property type="match status" value="1"/>
</dbReference>
<dbReference type="InterPro" id="IPR002078">
    <property type="entry name" value="Sigma_54_int"/>
</dbReference>
<dbReference type="SUPFAM" id="SSF52172">
    <property type="entry name" value="CheY-like"/>
    <property type="match status" value="1"/>
</dbReference>
<evidence type="ECO:0000256" key="9">
    <source>
        <dbReference type="SAM" id="MobiDB-lite"/>
    </source>
</evidence>
<keyword evidence="6" id="KW-0010">Activator</keyword>
<dbReference type="PROSITE" id="PS50045">
    <property type="entry name" value="SIGMA54_INTERACT_4"/>
    <property type="match status" value="1"/>
</dbReference>
<proteinExistence type="predicted"/>
<protein>
    <submittedName>
        <fullName evidence="12">Sigma-54 dependent transcriptional regulator</fullName>
    </submittedName>
</protein>
<dbReference type="Pfam" id="PF02954">
    <property type="entry name" value="HTH_8"/>
    <property type="match status" value="1"/>
</dbReference>
<dbReference type="InterPro" id="IPR003593">
    <property type="entry name" value="AAA+_ATPase"/>
</dbReference>
<evidence type="ECO:0000256" key="6">
    <source>
        <dbReference type="ARBA" id="ARBA00023159"/>
    </source>
</evidence>
<dbReference type="Gene3D" id="3.40.50.300">
    <property type="entry name" value="P-loop containing nucleotide triphosphate hydrolases"/>
    <property type="match status" value="1"/>
</dbReference>
<dbReference type="InterPro" id="IPR058031">
    <property type="entry name" value="AAA_lid_NorR"/>
</dbReference>
<dbReference type="InterPro" id="IPR025943">
    <property type="entry name" value="Sigma_54_int_dom_ATP-bd_2"/>
</dbReference>
<evidence type="ECO:0000256" key="1">
    <source>
        <dbReference type="ARBA" id="ARBA00022741"/>
    </source>
</evidence>
<organism evidence="12 13">
    <name type="scientific">Tistrella arctica</name>
    <dbReference type="NCBI Taxonomy" id="3133430"/>
    <lineage>
        <taxon>Bacteria</taxon>
        <taxon>Pseudomonadati</taxon>
        <taxon>Pseudomonadota</taxon>
        <taxon>Alphaproteobacteria</taxon>
        <taxon>Geminicoccales</taxon>
        <taxon>Geminicoccaceae</taxon>
        <taxon>Tistrella</taxon>
    </lineage>
</organism>
<feature type="modified residue" description="4-aspartylphosphate" evidence="8">
    <location>
        <position position="52"/>
    </location>
</feature>
<keyword evidence="3" id="KW-0902">Two-component regulatory system</keyword>
<dbReference type="InterPro" id="IPR025944">
    <property type="entry name" value="Sigma_54_int_dom_CS"/>
</dbReference>
<dbReference type="InterPro" id="IPR009057">
    <property type="entry name" value="Homeodomain-like_sf"/>
</dbReference>
<dbReference type="SUPFAM" id="SSF46689">
    <property type="entry name" value="Homeodomain-like"/>
    <property type="match status" value="1"/>
</dbReference>
<evidence type="ECO:0000256" key="4">
    <source>
        <dbReference type="ARBA" id="ARBA00023015"/>
    </source>
</evidence>
<keyword evidence="5" id="KW-0238">DNA-binding</keyword>
<evidence type="ECO:0000256" key="7">
    <source>
        <dbReference type="ARBA" id="ARBA00023163"/>
    </source>
</evidence>
<dbReference type="Pfam" id="PF00158">
    <property type="entry name" value="Sigma54_activat"/>
    <property type="match status" value="1"/>
</dbReference>